<dbReference type="InterPro" id="IPR003661">
    <property type="entry name" value="HisK_dim/P_dom"/>
</dbReference>
<keyword evidence="6" id="KW-0808">Transferase</keyword>
<dbReference type="PRINTS" id="PR00344">
    <property type="entry name" value="BCTRLSENSOR"/>
</dbReference>
<dbReference type="PROSITE" id="PS50109">
    <property type="entry name" value="HIS_KIN"/>
    <property type="match status" value="1"/>
</dbReference>
<comment type="catalytic activity">
    <reaction evidence="1">
        <text>ATP + protein L-histidine = ADP + protein N-phospho-L-histidine.</text>
        <dbReference type="EC" id="2.7.13.3"/>
    </reaction>
</comment>
<accession>A0A8J6T7N1</accession>
<dbReference type="InterPro" id="IPR003594">
    <property type="entry name" value="HATPase_dom"/>
</dbReference>
<dbReference type="Gene3D" id="1.10.287.130">
    <property type="match status" value="1"/>
</dbReference>
<evidence type="ECO:0000313" key="7">
    <source>
        <dbReference type="Proteomes" id="UP000650524"/>
    </source>
</evidence>
<dbReference type="AlphaFoldDB" id="A0A8J6T7N1"/>
<protein>
    <recommendedName>
        <fullName evidence="2">histidine kinase</fullName>
        <ecNumber evidence="2">2.7.13.3</ecNumber>
    </recommendedName>
</protein>
<sequence>MNIAGDIKHSSSGSPAFQEPIGNGRGNKKDSPSGRGRIKIDLLIHDLKVPLAVIEAGLMAVTNRQDKYGPVTERQKKVFTRALRNTKVLKTLVNDALELGKSREGVINFSKFKLSNLIEQALEEIFDLTDISAFEEIKQCTRLDQVRAVLENKGVHLFVDENLWCEEICQDHAKLKQILRNLLSNALKYRKSIVELKVVKTEDTIVFSVKDDGEGIPSAFHKKIFECYFQMDPEYRGACSVRGHGLGLAGVMVLVEDLGGKLFLDSDEGLGTKFLVKIPLKNEK</sequence>
<dbReference type="CDD" id="cd00082">
    <property type="entry name" value="HisKA"/>
    <property type="match status" value="1"/>
</dbReference>
<evidence type="ECO:0000256" key="2">
    <source>
        <dbReference type="ARBA" id="ARBA00012438"/>
    </source>
</evidence>
<dbReference type="Pfam" id="PF02518">
    <property type="entry name" value="HATPase_c"/>
    <property type="match status" value="1"/>
</dbReference>
<dbReference type="InterPro" id="IPR005467">
    <property type="entry name" value="His_kinase_dom"/>
</dbReference>
<dbReference type="Proteomes" id="UP000650524">
    <property type="component" value="Unassembled WGS sequence"/>
</dbReference>
<evidence type="ECO:0000256" key="4">
    <source>
        <dbReference type="SAM" id="MobiDB-lite"/>
    </source>
</evidence>
<dbReference type="PANTHER" id="PTHR43547">
    <property type="entry name" value="TWO-COMPONENT HISTIDINE KINASE"/>
    <property type="match status" value="1"/>
</dbReference>
<feature type="domain" description="Histidine kinase" evidence="5">
    <location>
        <begin position="42"/>
        <end position="282"/>
    </location>
</feature>
<keyword evidence="6" id="KW-0418">Kinase</keyword>
<dbReference type="PANTHER" id="PTHR43547:SF2">
    <property type="entry name" value="HYBRID SIGNAL TRANSDUCTION HISTIDINE KINASE C"/>
    <property type="match status" value="1"/>
</dbReference>
<dbReference type="GO" id="GO:0000155">
    <property type="term" value="F:phosphorelay sensor kinase activity"/>
    <property type="evidence" value="ECO:0007669"/>
    <property type="project" value="InterPro"/>
</dbReference>
<dbReference type="CDD" id="cd00075">
    <property type="entry name" value="HATPase"/>
    <property type="match status" value="1"/>
</dbReference>
<evidence type="ECO:0000259" key="5">
    <source>
        <dbReference type="PROSITE" id="PS50109"/>
    </source>
</evidence>
<dbReference type="SMART" id="SM00387">
    <property type="entry name" value="HATPase_c"/>
    <property type="match status" value="1"/>
</dbReference>
<gene>
    <name evidence="6" type="ORF">H8E19_08325</name>
</gene>
<evidence type="ECO:0000313" key="6">
    <source>
        <dbReference type="EMBL" id="MBC8177399.1"/>
    </source>
</evidence>
<name>A0A8J6T7N1_9DELT</name>
<dbReference type="SUPFAM" id="SSF55874">
    <property type="entry name" value="ATPase domain of HSP90 chaperone/DNA topoisomerase II/histidine kinase"/>
    <property type="match status" value="1"/>
</dbReference>
<reference evidence="6 7" key="1">
    <citation type="submission" date="2020-08" db="EMBL/GenBank/DDBJ databases">
        <title>Bridging the membrane lipid divide: bacteria of the FCB group superphylum have the potential to synthesize archaeal ether lipids.</title>
        <authorList>
            <person name="Villanueva L."/>
            <person name="Von Meijenfeldt F.A.B."/>
            <person name="Westbye A.B."/>
            <person name="Yadav S."/>
            <person name="Hopmans E.C."/>
            <person name="Dutilh B.E."/>
            <person name="Sinninghe Damste J.S."/>
        </authorList>
    </citation>
    <scope>NUCLEOTIDE SEQUENCE [LARGE SCALE GENOMIC DNA]</scope>
    <source>
        <strain evidence="6">NIOZ-UU27</strain>
    </source>
</reference>
<evidence type="ECO:0000256" key="3">
    <source>
        <dbReference type="ARBA" id="ARBA00022553"/>
    </source>
</evidence>
<dbReference type="EMBL" id="JACNJD010000207">
    <property type="protein sequence ID" value="MBC8177399.1"/>
    <property type="molecule type" value="Genomic_DNA"/>
</dbReference>
<dbReference type="InterPro" id="IPR036890">
    <property type="entry name" value="HATPase_C_sf"/>
</dbReference>
<comment type="caution">
    <text evidence="6">The sequence shown here is derived from an EMBL/GenBank/DDBJ whole genome shotgun (WGS) entry which is preliminary data.</text>
</comment>
<keyword evidence="3" id="KW-0597">Phosphoprotein</keyword>
<organism evidence="6 7">
    <name type="scientific">Candidatus Desulfacyla euxinica</name>
    <dbReference type="NCBI Taxonomy" id="2841693"/>
    <lineage>
        <taxon>Bacteria</taxon>
        <taxon>Deltaproteobacteria</taxon>
        <taxon>Candidatus Desulfacyla</taxon>
    </lineage>
</organism>
<dbReference type="InterPro" id="IPR004358">
    <property type="entry name" value="Sig_transdc_His_kin-like_C"/>
</dbReference>
<feature type="region of interest" description="Disordered" evidence="4">
    <location>
        <begin position="1"/>
        <end position="34"/>
    </location>
</feature>
<dbReference type="EC" id="2.7.13.3" evidence="2"/>
<dbReference type="Gene3D" id="3.30.565.10">
    <property type="entry name" value="Histidine kinase-like ATPase, C-terminal domain"/>
    <property type="match status" value="1"/>
</dbReference>
<proteinExistence type="predicted"/>
<evidence type="ECO:0000256" key="1">
    <source>
        <dbReference type="ARBA" id="ARBA00000085"/>
    </source>
</evidence>